<evidence type="ECO:0000256" key="3">
    <source>
        <dbReference type="ARBA" id="ARBA00022448"/>
    </source>
</evidence>
<feature type="region of interest" description="Disordered" evidence="5">
    <location>
        <begin position="1450"/>
        <end position="1569"/>
    </location>
</feature>
<reference evidence="7 8" key="1">
    <citation type="submission" date="2021-05" db="EMBL/GenBank/DDBJ databases">
        <title>Genome Assembly of Synthetic Allotetraploid Brassica napus Reveals Homoeologous Exchanges between Subgenomes.</title>
        <authorList>
            <person name="Davis J.T."/>
        </authorList>
    </citation>
    <scope>NUCLEOTIDE SEQUENCE [LARGE SCALE GENOMIC DNA]</scope>
    <source>
        <strain evidence="8">cv. Da-Ae</strain>
        <tissue evidence="7">Seedling</tissue>
    </source>
</reference>
<evidence type="ECO:0000256" key="4">
    <source>
        <dbReference type="ARBA" id="ARBA00023242"/>
    </source>
</evidence>
<evidence type="ECO:0000256" key="5">
    <source>
        <dbReference type="SAM" id="MobiDB-lite"/>
    </source>
</evidence>
<feature type="compositionally biased region" description="Polar residues" evidence="5">
    <location>
        <begin position="1504"/>
        <end position="1535"/>
    </location>
</feature>
<keyword evidence="8" id="KW-1185">Reference proteome</keyword>
<evidence type="ECO:0000259" key="6">
    <source>
        <dbReference type="PROSITE" id="PS51916"/>
    </source>
</evidence>
<dbReference type="Gene3D" id="1.20.1280.170">
    <property type="entry name" value="Exocyst complex component Exo70"/>
    <property type="match status" value="1"/>
</dbReference>
<dbReference type="Pfam" id="PF15264">
    <property type="entry name" value="TSSC4"/>
    <property type="match status" value="1"/>
</dbReference>
<evidence type="ECO:0000256" key="1">
    <source>
        <dbReference type="ARBA" id="ARBA00004123"/>
    </source>
</evidence>
<dbReference type="Pfam" id="PF20669">
    <property type="entry name" value="Exo70_N"/>
    <property type="match status" value="1"/>
</dbReference>
<evidence type="ECO:0000313" key="7">
    <source>
        <dbReference type="EMBL" id="KAH0907389.1"/>
    </source>
</evidence>
<feature type="compositionally biased region" description="Basic and acidic residues" evidence="5">
    <location>
        <begin position="83"/>
        <end position="99"/>
    </location>
</feature>
<dbReference type="EMBL" id="JAGKQM010000010">
    <property type="protein sequence ID" value="KAH0907389.1"/>
    <property type="molecule type" value="Genomic_DNA"/>
</dbReference>
<dbReference type="InterPro" id="IPR029338">
    <property type="entry name" value="TSSC4"/>
</dbReference>
<comment type="caution">
    <text evidence="7">The sequence shown here is derived from an EMBL/GenBank/DDBJ whole genome shotgun (WGS) entry which is preliminary data.</text>
</comment>
<dbReference type="InterPro" id="IPR016159">
    <property type="entry name" value="Cullin_repeat-like_dom_sf"/>
</dbReference>
<dbReference type="PROSITE" id="PS51916">
    <property type="entry name" value="DEUBAD"/>
    <property type="match status" value="1"/>
</dbReference>
<feature type="compositionally biased region" description="Basic and acidic residues" evidence="5">
    <location>
        <begin position="1247"/>
        <end position="1259"/>
    </location>
</feature>
<evidence type="ECO:0000313" key="8">
    <source>
        <dbReference type="Proteomes" id="UP000824890"/>
    </source>
</evidence>
<feature type="compositionally biased region" description="Acidic residues" evidence="5">
    <location>
        <begin position="708"/>
        <end position="720"/>
    </location>
</feature>
<feature type="compositionally biased region" description="Basic and acidic residues" evidence="5">
    <location>
        <begin position="205"/>
        <end position="216"/>
    </location>
</feature>
<feature type="compositionally biased region" description="Acidic residues" evidence="5">
    <location>
        <begin position="748"/>
        <end position="757"/>
    </location>
</feature>
<comment type="similarity">
    <text evidence="2">Belongs to the EXO70 family.</text>
</comment>
<accession>A0ABQ8BRF7</accession>
<dbReference type="InterPro" id="IPR046364">
    <property type="entry name" value="Exo70_C"/>
</dbReference>
<feature type="compositionally biased region" description="Basic and acidic residues" evidence="5">
    <location>
        <begin position="859"/>
        <end position="883"/>
    </location>
</feature>
<feature type="compositionally biased region" description="Polar residues" evidence="5">
    <location>
        <begin position="1262"/>
        <end position="1279"/>
    </location>
</feature>
<feature type="compositionally biased region" description="Low complexity" evidence="5">
    <location>
        <begin position="1473"/>
        <end position="1488"/>
    </location>
</feature>
<feature type="compositionally biased region" description="Basic and acidic residues" evidence="5">
    <location>
        <begin position="1281"/>
        <end position="1295"/>
    </location>
</feature>
<name>A0ABQ8BRF7_BRANA</name>
<keyword evidence="3" id="KW-0813">Transport</keyword>
<feature type="region of interest" description="Disordered" evidence="5">
    <location>
        <begin position="842"/>
        <end position="918"/>
    </location>
</feature>
<comment type="subcellular location">
    <subcellularLocation>
        <location evidence="1">Nucleus</location>
    </subcellularLocation>
</comment>
<keyword evidence="4" id="KW-0539">Nucleus</keyword>
<sequence length="1912" mass="215113">MEKNDDKDPDHNDKSIIEEKADVVSDAHPPDESDGNSKENVDVGNAETEHNPEDNVESQGEEIQQTLESLSEELDQLLSSLSLHKEEHKDDNTEEKEKGDQEDDDYFQIPQFVGKFLDLLEDKLSKYDSGEPKTVWYQDQDEVSSLLEAVDRVSNLMRLLLNTKSCLDHHEPLINHAGSIQQRAMAFLEDEFRILLEESVIKETTDDTGSQRKSTEDAVVSQDNDQVTAPEPGDQEIEYPGYSEDVVALLRKIAEKMKAGGYGWECREVYLVGRRNILMRTLKQDCEFEKVSIDEVQKMSWGELEREIPIWTKTFKNCSSLFFPGELKLAEKIFPGEEGSLFCIVAHGLTIQFLGFAEAVAMTKRSTEKLFKILDIYETLRDSFPPMEELFPEELRSELRNEVTSVRSRLGESAINIFSDLENSIKSDSSKTPVPGGAVHPLTRYTMNYLKYSCEYKDTLEQVFKSHSKTEQEEEEEPAKSGNSACSAFASQLMRIMDLLDGNMEAKSKLYKDIPLSCIFMMNNGRYIVQKIKGSAEIHEVMGDTWCRRRSSELRNYHKSYQRETWGKLLGFLGHEGLMHNGKIVKPNLKERFKSFNATFDEIHKTQTTWVINDEQLQSELRVSITAVMIPAYRAFMARFGQYLDPGRQTEKVRIDKVFGSLSSTTAASSSSSLNSLWCLADDEIDRSDRSGEKVASDSEPQPSFPENDPEDLSVDEDEGGSSVSQKPDDYNDEEWEIKSSIGMDTTLDMEEEEDENDKVAVGEELCVYTKDVNDYETEADDWEEFPSSFNEREKDPRANYIAAEIRLKEDADAVNKLNSLHVSEGHQDNVSEKEEALVVSEEACVGTSDDNGLKPILKRKESGAESKLQKRVRFSSDTRDDNSTGDDEDSAMETSSSPEERVVQRVHPSGVPDYVRNPSKYTLYTFDEGEVDEESNRKAYMEFLNMIRSRDEPLDDPLVELPTSVAFVPKRKPTGESKVGNAADKGCEGRRGAIAIVDAVEDSAVSAMEEDEPETAVTVVRRPGRQYRARAKENEEMAADQGRKRMSSANVIGFSSREHYRAKRKKLDGSLRSGGDHISLEWDINRSKVVSKKEQVGLSLRHLREFVDYVPPRRSLLAQVCPVPRETFQLENLSEVLSSEVWRGCLSDGERNYLQQFLPEGVDVEQVVQQLLDGENFHFGNPFLDWGTSVCSGKAHPDEIVSEEESLRAGKRRYYADLEKYHNDIIDYLQMLKVKWESCKDPEKDSVKKMWRRSREGNARVNGSNCQDVTAASESSSWNEDDKPCNSDRAGEVRRRPKSSAVEKEKSQSPLIAQENVVNMDLKARNKDKLPKHSIQQTDGAKYMSYLKISKKQYQIVTSMKQSGKSIQSKALNKILGNINNLDVQPYGVFVEEEQKKLDAHWLQLVKDLPASYAIWRKLQLQKRDVISSLERELKDKLNPWMEVCSEKPLQKHNSGDLAPDVEDSGSFDQVSAKNQSLSKESSSDSDQITDSGRCLQVGEHPSQVSSPDCDNSINMEDTEANDYSSSINGQSLPQAPFPSEPHASDLGDANPSDERLPSTSSSHGDELQYCSGGDVWQPVGGTRQSYVGRQAYTPSGGLSIIHHPEGGEEEKNYFIEPDMPEEVDRRKMLQPGANTSFGSFPSNDQNELLQSLFKGQGGVASHSLLKVPLNEEHKQIMPIGFQQEGTNNLMEGNQFSGQFQHQMTAPQALSQDQPRQVDIYGQGSLPDNIYCDGRGFLMPRPDWNASVAQLGVTTQPPLNTGPLLNQNWQFKSMWANTNGVSQSSHTGSERDLNLLRVATNPEQMIHRGSSPDQSLFSVFSQCNQLRRSRSALEPESSSAQVNYEMLMGGGTTQAGSSLAQPTNPLDYLSGSNNPAATSLMPDDVVWMNQSRENSGLHDPLGKLYPRSWNP</sequence>
<dbReference type="Proteomes" id="UP000824890">
    <property type="component" value="Unassembled WGS sequence"/>
</dbReference>
<feature type="compositionally biased region" description="Basic and acidic residues" evidence="5">
    <location>
        <begin position="1"/>
        <end position="53"/>
    </location>
</feature>
<feature type="region of interest" description="Disordered" evidence="5">
    <location>
        <begin position="688"/>
        <end position="763"/>
    </location>
</feature>
<gene>
    <name evidence="7" type="ORF">HID58_039216</name>
</gene>
<dbReference type="PANTHER" id="PTHR12542">
    <property type="entry name" value="EXOCYST COMPLEX PROTEIN EXO70"/>
    <property type="match status" value="1"/>
</dbReference>
<feature type="compositionally biased region" description="Basic and acidic residues" evidence="5">
    <location>
        <begin position="688"/>
        <end position="697"/>
    </location>
</feature>
<evidence type="ECO:0000256" key="2">
    <source>
        <dbReference type="ARBA" id="ARBA00006756"/>
    </source>
</evidence>
<dbReference type="SUPFAM" id="SSF74788">
    <property type="entry name" value="Cullin repeat-like"/>
    <property type="match status" value="1"/>
</dbReference>
<dbReference type="PANTHER" id="PTHR12542:SF93">
    <property type="entry name" value="EXOCYST COMPLEX COMPONENT EXO70C2"/>
    <property type="match status" value="1"/>
</dbReference>
<feature type="region of interest" description="Disordered" evidence="5">
    <location>
        <begin position="1247"/>
        <end position="1310"/>
    </location>
</feature>
<dbReference type="Pfam" id="PF03081">
    <property type="entry name" value="Exo70_C"/>
    <property type="match status" value="1"/>
</dbReference>
<dbReference type="InterPro" id="IPR044867">
    <property type="entry name" value="DEUBAD_dom"/>
</dbReference>
<organism evidence="7 8">
    <name type="scientific">Brassica napus</name>
    <name type="common">Rape</name>
    <dbReference type="NCBI Taxonomy" id="3708"/>
    <lineage>
        <taxon>Eukaryota</taxon>
        <taxon>Viridiplantae</taxon>
        <taxon>Streptophyta</taxon>
        <taxon>Embryophyta</taxon>
        <taxon>Tracheophyta</taxon>
        <taxon>Spermatophyta</taxon>
        <taxon>Magnoliopsida</taxon>
        <taxon>eudicotyledons</taxon>
        <taxon>Gunneridae</taxon>
        <taxon>Pentapetalae</taxon>
        <taxon>rosids</taxon>
        <taxon>malvids</taxon>
        <taxon>Brassicales</taxon>
        <taxon>Brassicaceae</taxon>
        <taxon>Brassiceae</taxon>
        <taxon>Brassica</taxon>
    </lineage>
</organism>
<dbReference type="CDD" id="cd21865">
    <property type="entry name" value="DEUBAD_NFRKB"/>
    <property type="match status" value="1"/>
</dbReference>
<proteinExistence type="inferred from homology"/>
<dbReference type="InterPro" id="IPR004140">
    <property type="entry name" value="Exo70"/>
</dbReference>
<feature type="region of interest" description="Disordered" evidence="5">
    <location>
        <begin position="1"/>
        <end position="105"/>
    </location>
</feature>
<feature type="domain" description="DEUBAD" evidence="6">
    <location>
        <begin position="1125"/>
        <end position="1236"/>
    </location>
</feature>
<feature type="region of interest" description="Disordered" evidence="5">
    <location>
        <begin position="205"/>
        <end position="236"/>
    </location>
</feature>
<feature type="region of interest" description="Disordered" evidence="5">
    <location>
        <begin position="465"/>
        <end position="484"/>
    </location>
</feature>
<protein>
    <recommendedName>
        <fullName evidence="6">DEUBAD domain-containing protein</fullName>
    </recommendedName>
</protein>